<dbReference type="AlphaFoldDB" id="A0A4Y2JGS3"/>
<reference evidence="1 2" key="1">
    <citation type="journal article" date="2019" name="Sci. Rep.">
        <title>Orb-weaving spider Araneus ventricosus genome elucidates the spidroin gene catalogue.</title>
        <authorList>
            <person name="Kono N."/>
            <person name="Nakamura H."/>
            <person name="Ohtoshi R."/>
            <person name="Moran D.A.P."/>
            <person name="Shinohara A."/>
            <person name="Yoshida Y."/>
            <person name="Fujiwara M."/>
            <person name="Mori M."/>
            <person name="Tomita M."/>
            <person name="Arakawa K."/>
        </authorList>
    </citation>
    <scope>NUCLEOTIDE SEQUENCE [LARGE SCALE GENOMIC DNA]</scope>
</reference>
<comment type="caution">
    <text evidence="1">The sequence shown here is derived from an EMBL/GenBank/DDBJ whole genome shotgun (WGS) entry which is preliminary data.</text>
</comment>
<dbReference type="Proteomes" id="UP000499080">
    <property type="component" value="Unassembled WGS sequence"/>
</dbReference>
<organism evidence="1 2">
    <name type="scientific">Araneus ventricosus</name>
    <name type="common">Orbweaver spider</name>
    <name type="synonym">Epeira ventricosa</name>
    <dbReference type="NCBI Taxonomy" id="182803"/>
    <lineage>
        <taxon>Eukaryota</taxon>
        <taxon>Metazoa</taxon>
        <taxon>Ecdysozoa</taxon>
        <taxon>Arthropoda</taxon>
        <taxon>Chelicerata</taxon>
        <taxon>Arachnida</taxon>
        <taxon>Araneae</taxon>
        <taxon>Araneomorphae</taxon>
        <taxon>Entelegynae</taxon>
        <taxon>Araneoidea</taxon>
        <taxon>Araneidae</taxon>
        <taxon>Araneus</taxon>
    </lineage>
</organism>
<sequence>VERCVIVAIAAQTMEFNGSVCKDPSSVFSLSSCLTNGVGGEAVVHTLFSLCDIGHLDTEASKVFILCYEK</sequence>
<gene>
    <name evidence="1" type="ORF">AVEN_109611_1</name>
</gene>
<keyword evidence="2" id="KW-1185">Reference proteome</keyword>
<evidence type="ECO:0000313" key="1">
    <source>
        <dbReference type="EMBL" id="GBM89095.1"/>
    </source>
</evidence>
<name>A0A4Y2JGS3_ARAVE</name>
<proteinExistence type="predicted"/>
<accession>A0A4Y2JGS3</accession>
<dbReference type="EMBL" id="BGPR01110434">
    <property type="protein sequence ID" value="GBM89095.1"/>
    <property type="molecule type" value="Genomic_DNA"/>
</dbReference>
<protein>
    <submittedName>
        <fullName evidence="1">Uncharacterized protein</fullName>
    </submittedName>
</protein>
<feature type="non-terminal residue" evidence="1">
    <location>
        <position position="1"/>
    </location>
</feature>
<evidence type="ECO:0000313" key="2">
    <source>
        <dbReference type="Proteomes" id="UP000499080"/>
    </source>
</evidence>